<dbReference type="EMBL" id="ACKO02000017">
    <property type="protein sequence ID" value="EET43672.1"/>
    <property type="molecule type" value="Genomic_DNA"/>
</dbReference>
<protein>
    <submittedName>
        <fullName evidence="2">Uncharacterized protein</fullName>
    </submittedName>
</protein>
<evidence type="ECO:0000313" key="2">
    <source>
        <dbReference type="EMBL" id="EET43672.1"/>
    </source>
</evidence>
<evidence type="ECO:0000313" key="3">
    <source>
        <dbReference type="Proteomes" id="UP000005365"/>
    </source>
</evidence>
<sequence length="52" mass="5692">MENQPNKPLPALPQRYSGLTKSGQGDEAADSTDSTEPIHLVLQHLRESFSLS</sequence>
<accession>C6M7U8</accession>
<dbReference type="AlphaFoldDB" id="C6M7U8"/>
<organism evidence="2 3">
    <name type="scientific">Neisseria sicca ATCC 29256</name>
    <dbReference type="NCBI Taxonomy" id="547045"/>
    <lineage>
        <taxon>Bacteria</taxon>
        <taxon>Pseudomonadati</taxon>
        <taxon>Pseudomonadota</taxon>
        <taxon>Betaproteobacteria</taxon>
        <taxon>Neisseriales</taxon>
        <taxon>Neisseriaceae</taxon>
        <taxon>Neisseria</taxon>
    </lineage>
</organism>
<proteinExistence type="predicted"/>
<gene>
    <name evidence="2" type="ORF">NEISICOT_02612</name>
</gene>
<dbReference type="Proteomes" id="UP000005365">
    <property type="component" value="Unassembled WGS sequence"/>
</dbReference>
<evidence type="ECO:0000256" key="1">
    <source>
        <dbReference type="SAM" id="MobiDB-lite"/>
    </source>
</evidence>
<name>C6M7U8_NEISI</name>
<feature type="region of interest" description="Disordered" evidence="1">
    <location>
        <begin position="1"/>
        <end position="38"/>
    </location>
</feature>
<keyword evidence="3" id="KW-1185">Reference proteome</keyword>
<reference evidence="2" key="1">
    <citation type="submission" date="2009-07" db="EMBL/GenBank/DDBJ databases">
        <authorList>
            <person name="Weinstock G."/>
            <person name="Sodergren E."/>
            <person name="Clifton S."/>
            <person name="Fulton L."/>
            <person name="Fulton B."/>
            <person name="Courtney L."/>
            <person name="Fronick C."/>
            <person name="Harrison M."/>
            <person name="Strong C."/>
            <person name="Farmer C."/>
            <person name="Delahaunty K."/>
            <person name="Markovic C."/>
            <person name="Hall O."/>
            <person name="Minx P."/>
            <person name="Tomlinson C."/>
            <person name="Mitreva M."/>
            <person name="Nelson J."/>
            <person name="Hou S."/>
            <person name="Wollam A."/>
            <person name="Pepin K.H."/>
            <person name="Johnson M."/>
            <person name="Bhonagiri V."/>
            <person name="Nash W.E."/>
            <person name="Warren W."/>
            <person name="Chinwalla A."/>
            <person name="Mardis E.R."/>
            <person name="Wilson R.K."/>
        </authorList>
    </citation>
    <scope>NUCLEOTIDE SEQUENCE [LARGE SCALE GENOMIC DNA]</scope>
    <source>
        <strain evidence="2">ATCC 29256</strain>
    </source>
</reference>
<comment type="caution">
    <text evidence="2">The sequence shown here is derived from an EMBL/GenBank/DDBJ whole genome shotgun (WGS) entry which is preliminary data.</text>
</comment>